<dbReference type="PROSITE" id="PS50850">
    <property type="entry name" value="MFS"/>
    <property type="match status" value="1"/>
</dbReference>
<comment type="subcellular location">
    <subcellularLocation>
        <location evidence="1">Endomembrane system</location>
        <topology evidence="1">Multi-pass membrane protein</topology>
    </subcellularLocation>
</comment>
<dbReference type="GO" id="GO:0005765">
    <property type="term" value="C:lysosomal membrane"/>
    <property type="evidence" value="ECO:0007669"/>
    <property type="project" value="TreeGrafter"/>
</dbReference>
<keyword evidence="4 6" id="KW-1133">Transmembrane helix</keyword>
<feature type="transmembrane region" description="Helical" evidence="6">
    <location>
        <begin position="65"/>
        <end position="85"/>
    </location>
</feature>
<evidence type="ECO:0000256" key="2">
    <source>
        <dbReference type="ARBA" id="ARBA00022448"/>
    </source>
</evidence>
<dbReference type="Gene3D" id="1.20.1250.20">
    <property type="entry name" value="MFS general substrate transporter like domains"/>
    <property type="match status" value="1"/>
</dbReference>
<accession>A0A0N5CTK1</accession>
<feature type="domain" description="Major facilitator superfamily (MFS) profile" evidence="7">
    <location>
        <begin position="1"/>
        <end position="127"/>
    </location>
</feature>
<reference evidence="8 9" key="2">
    <citation type="submission" date="2018-11" db="EMBL/GenBank/DDBJ databases">
        <authorList>
            <consortium name="Pathogen Informatics"/>
        </authorList>
    </citation>
    <scope>NUCLEOTIDE SEQUENCE [LARGE SCALE GENOMIC DNA]</scope>
</reference>
<reference evidence="10" key="1">
    <citation type="submission" date="2017-02" db="UniProtKB">
        <authorList>
            <consortium name="WormBaseParasite"/>
        </authorList>
    </citation>
    <scope>IDENTIFICATION</scope>
</reference>
<dbReference type="EMBL" id="UYYF01001765">
    <property type="protein sequence ID" value="VDN00112.1"/>
    <property type="molecule type" value="Genomic_DNA"/>
</dbReference>
<dbReference type="Proteomes" id="UP000276776">
    <property type="component" value="Unassembled WGS sequence"/>
</dbReference>
<organism evidence="10">
    <name type="scientific">Thelazia callipaeda</name>
    <name type="common">Oriental eyeworm</name>
    <name type="synonym">Parasitic nematode</name>
    <dbReference type="NCBI Taxonomy" id="103827"/>
    <lineage>
        <taxon>Eukaryota</taxon>
        <taxon>Metazoa</taxon>
        <taxon>Ecdysozoa</taxon>
        <taxon>Nematoda</taxon>
        <taxon>Chromadorea</taxon>
        <taxon>Rhabditida</taxon>
        <taxon>Spirurina</taxon>
        <taxon>Spiruromorpha</taxon>
        <taxon>Thelazioidea</taxon>
        <taxon>Thelaziidae</taxon>
        <taxon>Thelazia</taxon>
    </lineage>
</organism>
<dbReference type="PANTHER" id="PTHR23510">
    <property type="entry name" value="INNER MEMBRANE TRANSPORT PROTEIN YAJR"/>
    <property type="match status" value="1"/>
</dbReference>
<evidence type="ECO:0000256" key="1">
    <source>
        <dbReference type="ARBA" id="ARBA00004127"/>
    </source>
</evidence>
<dbReference type="OrthoDB" id="370281at2759"/>
<evidence type="ECO:0000313" key="8">
    <source>
        <dbReference type="EMBL" id="VDN00112.1"/>
    </source>
</evidence>
<dbReference type="OMA" id="YMLIARF"/>
<dbReference type="InterPro" id="IPR036259">
    <property type="entry name" value="MFS_trans_sf"/>
</dbReference>
<dbReference type="InterPro" id="IPR020846">
    <property type="entry name" value="MFS_dom"/>
</dbReference>
<keyword evidence="9" id="KW-1185">Reference proteome</keyword>
<keyword evidence="3 6" id="KW-0812">Transmembrane</keyword>
<feature type="transmembrane region" description="Helical" evidence="6">
    <location>
        <begin position="32"/>
        <end position="53"/>
    </location>
</feature>
<sequence>MTGVQFSIFFTSMWPYLNKYCLKLDPSANLDFFGWIIASYSIGSTISTFLFGYWSQKVMSTKYPATFGIFLMAFGNLLYGLLPAISGVSIKWYMLIARFIVGLGAGQDSFSLQCGQTLFYYFFFFKF</sequence>
<protein>
    <submittedName>
        <fullName evidence="10">MFS domain-containing protein</fullName>
    </submittedName>
</protein>
<keyword evidence="2" id="KW-0813">Transport</keyword>
<evidence type="ECO:0000313" key="9">
    <source>
        <dbReference type="Proteomes" id="UP000276776"/>
    </source>
</evidence>
<dbReference type="AlphaFoldDB" id="A0A0N5CTK1"/>
<evidence type="ECO:0000256" key="6">
    <source>
        <dbReference type="SAM" id="Phobius"/>
    </source>
</evidence>
<dbReference type="SUPFAM" id="SSF103473">
    <property type="entry name" value="MFS general substrate transporter"/>
    <property type="match status" value="1"/>
</dbReference>
<proteinExistence type="predicted"/>
<gene>
    <name evidence="8" type="ORF">TCLT_LOCUS3552</name>
</gene>
<name>A0A0N5CTK1_THECL</name>
<dbReference type="GO" id="GO:0012505">
    <property type="term" value="C:endomembrane system"/>
    <property type="evidence" value="ECO:0007669"/>
    <property type="project" value="UniProtKB-SubCell"/>
</dbReference>
<dbReference type="GO" id="GO:0022857">
    <property type="term" value="F:transmembrane transporter activity"/>
    <property type="evidence" value="ECO:0007669"/>
    <property type="project" value="InterPro"/>
</dbReference>
<dbReference type="InterPro" id="IPR011701">
    <property type="entry name" value="MFS"/>
</dbReference>
<keyword evidence="5 6" id="KW-0472">Membrane</keyword>
<dbReference type="Pfam" id="PF07690">
    <property type="entry name" value="MFS_1"/>
    <property type="match status" value="1"/>
</dbReference>
<evidence type="ECO:0000256" key="5">
    <source>
        <dbReference type="ARBA" id="ARBA00023136"/>
    </source>
</evidence>
<dbReference type="STRING" id="103827.A0A0N5CTK1"/>
<evidence type="ECO:0000313" key="10">
    <source>
        <dbReference type="WBParaSite" id="TCLT_0000356101-mRNA-1"/>
    </source>
</evidence>
<evidence type="ECO:0000259" key="7">
    <source>
        <dbReference type="PROSITE" id="PS50850"/>
    </source>
</evidence>
<dbReference type="PANTHER" id="PTHR23510:SF3">
    <property type="entry name" value="MAJOR FACILITATOR SUPERFAMILY DOMAIN-CONTAINING PROTEIN 8"/>
    <property type="match status" value="1"/>
</dbReference>
<dbReference type="WBParaSite" id="TCLT_0000356101-mRNA-1">
    <property type="protein sequence ID" value="TCLT_0000356101-mRNA-1"/>
    <property type="gene ID" value="TCLT_0000356101"/>
</dbReference>
<evidence type="ECO:0000256" key="3">
    <source>
        <dbReference type="ARBA" id="ARBA00022692"/>
    </source>
</evidence>
<evidence type="ECO:0000256" key="4">
    <source>
        <dbReference type="ARBA" id="ARBA00022989"/>
    </source>
</evidence>
<dbReference type="InterPro" id="IPR051068">
    <property type="entry name" value="MFS_Domain-Containing_Protein"/>
</dbReference>